<evidence type="ECO:0000256" key="1">
    <source>
        <dbReference type="SAM" id="MobiDB-lite"/>
    </source>
</evidence>
<dbReference type="GO" id="GO:0005085">
    <property type="term" value="F:guanyl-nucleotide exchange factor activity"/>
    <property type="evidence" value="ECO:0007669"/>
    <property type="project" value="TreeGrafter"/>
</dbReference>
<keyword evidence="3" id="KW-0418">Kinase</keyword>
<reference evidence="3 4" key="1">
    <citation type="submission" date="2021-06" db="EMBL/GenBank/DDBJ databases">
        <title>Caerostris extrusa draft genome.</title>
        <authorList>
            <person name="Kono N."/>
            <person name="Arakawa K."/>
        </authorList>
    </citation>
    <scope>NUCLEOTIDE SEQUENCE [LARGE SCALE GENOMIC DNA]</scope>
</reference>
<protein>
    <submittedName>
        <fullName evidence="3">MAP kinase-activating death domain protein</fullName>
    </submittedName>
</protein>
<evidence type="ECO:0000313" key="3">
    <source>
        <dbReference type="EMBL" id="GIY30816.1"/>
    </source>
</evidence>
<dbReference type="Pfam" id="PF25328">
    <property type="entry name" value="PH_MADD"/>
    <property type="match status" value="1"/>
</dbReference>
<dbReference type="InterPro" id="IPR039980">
    <property type="entry name" value="MADD"/>
</dbReference>
<dbReference type="AlphaFoldDB" id="A0AAV4SCE0"/>
<keyword evidence="4" id="KW-1185">Reference proteome</keyword>
<feature type="region of interest" description="Disordered" evidence="1">
    <location>
        <begin position="47"/>
        <end position="70"/>
    </location>
</feature>
<dbReference type="PANTHER" id="PTHR13008:SF7">
    <property type="entry name" value="MAP KINASE-ACTIVATING DEATH DOMAIN PROTEIN"/>
    <property type="match status" value="1"/>
</dbReference>
<name>A0AAV4SCE0_CAEEX</name>
<accession>A0AAV4SCE0</accession>
<dbReference type="Proteomes" id="UP001054945">
    <property type="component" value="Unassembled WGS sequence"/>
</dbReference>
<evidence type="ECO:0000313" key="4">
    <source>
        <dbReference type="Proteomes" id="UP001054945"/>
    </source>
</evidence>
<dbReference type="GO" id="GO:0016301">
    <property type="term" value="F:kinase activity"/>
    <property type="evidence" value="ECO:0007669"/>
    <property type="project" value="UniProtKB-KW"/>
</dbReference>
<feature type="domain" description="MAP kinase-activating death" evidence="2">
    <location>
        <begin position="1"/>
        <end position="38"/>
    </location>
</feature>
<evidence type="ECO:0000259" key="2">
    <source>
        <dbReference type="Pfam" id="PF25328"/>
    </source>
</evidence>
<comment type="caution">
    <text evidence="3">The sequence shown here is derived from an EMBL/GenBank/DDBJ whole genome shotgun (WGS) entry which is preliminary data.</text>
</comment>
<dbReference type="GO" id="GO:0032483">
    <property type="term" value="P:regulation of Rab protein signal transduction"/>
    <property type="evidence" value="ECO:0007669"/>
    <property type="project" value="TreeGrafter"/>
</dbReference>
<organism evidence="3 4">
    <name type="scientific">Caerostris extrusa</name>
    <name type="common">Bark spider</name>
    <name type="synonym">Caerostris bankana</name>
    <dbReference type="NCBI Taxonomy" id="172846"/>
    <lineage>
        <taxon>Eukaryota</taxon>
        <taxon>Metazoa</taxon>
        <taxon>Ecdysozoa</taxon>
        <taxon>Arthropoda</taxon>
        <taxon>Chelicerata</taxon>
        <taxon>Arachnida</taxon>
        <taxon>Araneae</taxon>
        <taxon>Araneomorphae</taxon>
        <taxon>Entelegynae</taxon>
        <taxon>Araneoidea</taxon>
        <taxon>Araneidae</taxon>
        <taxon>Caerostris</taxon>
    </lineage>
</organism>
<feature type="compositionally biased region" description="Polar residues" evidence="1">
    <location>
        <begin position="59"/>
        <end position="70"/>
    </location>
</feature>
<dbReference type="PANTHER" id="PTHR13008">
    <property type="entry name" value="MAP-KINASE ACTIVATING DEATH DOMAIN PROTEIN MADD /DENN/AEX-3 C.ELEGANS"/>
    <property type="match status" value="1"/>
</dbReference>
<dbReference type="EMBL" id="BPLR01009279">
    <property type="protein sequence ID" value="GIY30816.1"/>
    <property type="molecule type" value="Genomic_DNA"/>
</dbReference>
<dbReference type="GO" id="GO:0005829">
    <property type="term" value="C:cytosol"/>
    <property type="evidence" value="ECO:0007669"/>
    <property type="project" value="TreeGrafter"/>
</dbReference>
<dbReference type="InterPro" id="IPR057469">
    <property type="entry name" value="PH_MADD"/>
</dbReference>
<dbReference type="GO" id="GO:0042981">
    <property type="term" value="P:regulation of apoptotic process"/>
    <property type="evidence" value="ECO:0007669"/>
    <property type="project" value="TreeGrafter"/>
</dbReference>
<sequence>MFVLEEFNPKTRQIIQRKYKSAMADQICYAVLCVFSYVATGIEQRRRREAAGYDRLSHTEGNTPTRSNKR</sequence>
<feature type="compositionally biased region" description="Basic and acidic residues" evidence="1">
    <location>
        <begin position="47"/>
        <end position="58"/>
    </location>
</feature>
<proteinExistence type="predicted"/>
<keyword evidence="3" id="KW-0808">Transferase</keyword>
<gene>
    <name evidence="3" type="primary">X975_02020</name>
    <name evidence="3" type="ORF">CEXT_652251</name>
</gene>